<evidence type="ECO:0000313" key="2">
    <source>
        <dbReference type="EMBL" id="SVC46337.1"/>
    </source>
</evidence>
<gene>
    <name evidence="2" type="ORF">METZ01_LOCUS299191</name>
</gene>
<keyword evidence="1" id="KW-0812">Transmembrane</keyword>
<feature type="transmembrane region" description="Helical" evidence="1">
    <location>
        <begin position="64"/>
        <end position="94"/>
    </location>
</feature>
<feature type="transmembrane region" description="Helical" evidence="1">
    <location>
        <begin position="31"/>
        <end position="52"/>
    </location>
</feature>
<accession>A0A382MF18</accession>
<organism evidence="2">
    <name type="scientific">marine metagenome</name>
    <dbReference type="NCBI Taxonomy" id="408172"/>
    <lineage>
        <taxon>unclassified sequences</taxon>
        <taxon>metagenomes</taxon>
        <taxon>ecological metagenomes</taxon>
    </lineage>
</organism>
<evidence type="ECO:0000256" key="1">
    <source>
        <dbReference type="SAM" id="Phobius"/>
    </source>
</evidence>
<sequence length="97" mass="10396">MAVSGLVTFLLRFSVIYQVKSSNLPGWLENILKYVPTSVFAALIFPAVFLGESGSLEFIGNPKVLAALAALAVAILMKNVIITITTGMIVLWALTLI</sequence>
<dbReference type="Pfam" id="PF05437">
    <property type="entry name" value="AzlD"/>
    <property type="match status" value="1"/>
</dbReference>
<dbReference type="EMBL" id="UINC01092610">
    <property type="protein sequence ID" value="SVC46337.1"/>
    <property type="molecule type" value="Genomic_DNA"/>
</dbReference>
<name>A0A382MF18_9ZZZZ</name>
<evidence type="ECO:0008006" key="3">
    <source>
        <dbReference type="Google" id="ProtNLM"/>
    </source>
</evidence>
<reference evidence="2" key="1">
    <citation type="submission" date="2018-05" db="EMBL/GenBank/DDBJ databases">
        <authorList>
            <person name="Lanie J.A."/>
            <person name="Ng W.-L."/>
            <person name="Kazmierczak K.M."/>
            <person name="Andrzejewski T.M."/>
            <person name="Davidsen T.M."/>
            <person name="Wayne K.J."/>
            <person name="Tettelin H."/>
            <person name="Glass J.I."/>
            <person name="Rusch D."/>
            <person name="Podicherti R."/>
            <person name="Tsui H.-C.T."/>
            <person name="Winkler M.E."/>
        </authorList>
    </citation>
    <scope>NUCLEOTIDE SEQUENCE</scope>
</reference>
<proteinExistence type="predicted"/>
<keyword evidence="1" id="KW-1133">Transmembrane helix</keyword>
<protein>
    <recommendedName>
        <fullName evidence="3">Branched-chain amino acid transport</fullName>
    </recommendedName>
</protein>
<dbReference type="AlphaFoldDB" id="A0A382MF18"/>
<keyword evidence="1" id="KW-0472">Membrane</keyword>
<dbReference type="InterPro" id="IPR008407">
    <property type="entry name" value="Brnchd-chn_aa_trnsp_AzlD"/>
</dbReference>